<proteinExistence type="predicted"/>
<organism evidence="1 2">
    <name type="scientific">Paraburkholderia ultramafica</name>
    <dbReference type="NCBI Taxonomy" id="1544867"/>
    <lineage>
        <taxon>Bacteria</taxon>
        <taxon>Pseudomonadati</taxon>
        <taxon>Pseudomonadota</taxon>
        <taxon>Betaproteobacteria</taxon>
        <taxon>Burkholderiales</taxon>
        <taxon>Burkholderiaceae</taxon>
        <taxon>Paraburkholderia</taxon>
    </lineage>
</organism>
<evidence type="ECO:0000313" key="1">
    <source>
        <dbReference type="EMBL" id="CAB3809105.1"/>
    </source>
</evidence>
<protein>
    <submittedName>
        <fullName evidence="1">Uncharacterized protein</fullName>
    </submittedName>
</protein>
<dbReference type="RefSeq" id="WP_175153798.1">
    <property type="nucleotide sequence ID" value="NZ_CADIKK010000066.1"/>
</dbReference>
<accession>A0A6S7CGG7</accession>
<dbReference type="Proteomes" id="UP000494365">
    <property type="component" value="Unassembled WGS sequence"/>
</dbReference>
<reference evidence="1 2" key="1">
    <citation type="submission" date="2020-04" db="EMBL/GenBank/DDBJ databases">
        <authorList>
            <person name="De Canck E."/>
        </authorList>
    </citation>
    <scope>NUCLEOTIDE SEQUENCE [LARGE SCALE GENOMIC DNA]</scope>
    <source>
        <strain evidence="1 2">LMG 28614</strain>
    </source>
</reference>
<name>A0A6S7CGG7_9BURK</name>
<dbReference type="AlphaFoldDB" id="A0A6S7CGG7"/>
<gene>
    <name evidence="1" type="ORF">LMG28614_06953</name>
</gene>
<dbReference type="EMBL" id="CADIKK010000066">
    <property type="protein sequence ID" value="CAB3809105.1"/>
    <property type="molecule type" value="Genomic_DNA"/>
</dbReference>
<sequence>MAGAKPCDSIGVAQHLISIAHGNRFTITTTGKKRLANHPAHNRQAAVRSPDAVFEIKPEMTGPVLFNFMGPADVIDLLQSVEIHLSPAVPINSVG</sequence>
<evidence type="ECO:0000313" key="2">
    <source>
        <dbReference type="Proteomes" id="UP000494365"/>
    </source>
</evidence>
<keyword evidence="2" id="KW-1185">Reference proteome</keyword>